<keyword evidence="13" id="KW-1185">Reference proteome</keyword>
<feature type="binding site" evidence="9">
    <location>
        <begin position="134"/>
        <end position="137"/>
    </location>
    <ligand>
        <name>4-CDP-2-C-methyl-D-erythritol 2-phosphate</name>
        <dbReference type="ChEBI" id="CHEBI:57919"/>
    </ligand>
</feature>
<dbReference type="GO" id="GO:0008685">
    <property type="term" value="F:2-C-methyl-D-erythritol 2,4-cyclodiphosphate synthase activity"/>
    <property type="evidence" value="ECO:0007669"/>
    <property type="project" value="UniProtKB-UniRule"/>
</dbReference>
<feature type="site" description="Transition state stabilizer" evidence="9">
    <location>
        <position position="135"/>
    </location>
</feature>
<dbReference type="Gene3D" id="3.30.1330.50">
    <property type="entry name" value="2-C-methyl-D-erythritol 2,4-cyclodiphosphate synthase"/>
    <property type="match status" value="1"/>
</dbReference>
<feature type="binding site" evidence="9">
    <location>
        <begin position="58"/>
        <end position="60"/>
    </location>
    <ligand>
        <name>4-CDP-2-C-methyl-D-erythritol 2-phosphate</name>
        <dbReference type="ChEBI" id="CHEBI:57919"/>
    </ligand>
</feature>
<feature type="binding site" evidence="9">
    <location>
        <position position="144"/>
    </location>
    <ligand>
        <name>4-CDP-2-C-methyl-D-erythritol 2-phosphate</name>
        <dbReference type="ChEBI" id="CHEBI:57919"/>
    </ligand>
</feature>
<dbReference type="CDD" id="cd00554">
    <property type="entry name" value="MECDP_synthase"/>
    <property type="match status" value="1"/>
</dbReference>
<feature type="binding site" evidence="9">
    <location>
        <position position="11"/>
    </location>
    <ligand>
        <name>a divalent metal cation</name>
        <dbReference type="ChEBI" id="CHEBI:60240"/>
    </ligand>
</feature>
<feature type="binding site" evidence="9">
    <location>
        <position position="141"/>
    </location>
    <ligand>
        <name>4-CDP-2-C-methyl-D-erythritol 2-phosphate</name>
        <dbReference type="ChEBI" id="CHEBI:57919"/>
    </ligand>
</feature>
<feature type="domain" description="2-C-methyl-D-erythritol 2,4-cyclodiphosphate synthase" evidence="11">
    <location>
        <begin position="2"/>
        <end position="156"/>
    </location>
</feature>
<dbReference type="OrthoDB" id="9804336at2"/>
<evidence type="ECO:0000256" key="3">
    <source>
        <dbReference type="ARBA" id="ARBA00008480"/>
    </source>
</evidence>
<dbReference type="GO" id="GO:0019288">
    <property type="term" value="P:isopentenyl diphosphate biosynthetic process, methylerythritol 4-phosphate pathway"/>
    <property type="evidence" value="ECO:0007669"/>
    <property type="project" value="UniProtKB-UniRule"/>
</dbReference>
<dbReference type="InterPro" id="IPR003526">
    <property type="entry name" value="MECDP_synthase"/>
</dbReference>
<reference evidence="12 13" key="1">
    <citation type="journal article" date="2016" name="Appl. Environ. Microbiol.">
        <title>Whole genome relationships among Francisella bacteria of diverse origin define new species and provide specific regions for detection.</title>
        <authorList>
            <person name="Challacombe J.F."/>
            <person name="Petersen J.M."/>
            <person name="Gallegos-Graves V."/>
            <person name="Hodge D."/>
            <person name="Pillai S."/>
            <person name="Kuske C.R."/>
        </authorList>
    </citation>
    <scope>NUCLEOTIDE SEQUENCE [LARGE SCALE GENOMIC DNA]</scope>
    <source>
        <strain evidence="13">TX07-7310</strain>
    </source>
</reference>
<dbReference type="UniPathway" id="UPA00056">
    <property type="reaction ID" value="UER00095"/>
</dbReference>
<evidence type="ECO:0000256" key="6">
    <source>
        <dbReference type="ARBA" id="ARBA00022723"/>
    </source>
</evidence>
<comment type="function">
    <text evidence="9">Involved in the biosynthesis of isopentenyl diphosphate (IPP) and dimethylallyl diphosphate (DMAPP), two major building blocks of isoprenoid compounds. Catalyzes the conversion of 4-diphosphocytidyl-2-C-methyl-D-erythritol 2-phosphate (CDP-ME2P) to 2-C-methyl-D-erythritol 2,4-cyclodiphosphate (ME-CPP) with a corresponding release of cytidine 5-monophosphate (CMP).</text>
</comment>
<dbReference type="PANTHER" id="PTHR43181">
    <property type="entry name" value="2-C-METHYL-D-ERYTHRITOL 2,4-CYCLODIPHOSPHATE SYNTHASE, CHLOROPLASTIC"/>
    <property type="match status" value="1"/>
</dbReference>
<feature type="binding site" evidence="9">
    <location>
        <begin position="9"/>
        <end position="11"/>
    </location>
    <ligand>
        <name>4-CDP-2-C-methyl-D-erythritol 2-phosphate</name>
        <dbReference type="ChEBI" id="CHEBI:57919"/>
    </ligand>
</feature>
<keyword evidence="6 9" id="KW-0479">Metal-binding</keyword>
<comment type="pathway">
    <text evidence="2 9">Isoprenoid biosynthesis; isopentenyl diphosphate biosynthesis via DXP pathway; isopentenyl diphosphate from 1-deoxy-D-xylulose 5-phosphate: step 4/6.</text>
</comment>
<feature type="binding site" evidence="9">
    <location>
        <begin position="102"/>
        <end position="108"/>
    </location>
    <ligand>
        <name>4-CDP-2-C-methyl-D-erythritol 2-phosphate</name>
        <dbReference type="ChEBI" id="CHEBI:57919"/>
    </ligand>
</feature>
<dbReference type="PANTHER" id="PTHR43181:SF1">
    <property type="entry name" value="2-C-METHYL-D-ERYTHRITOL 2,4-CYCLODIPHOSPHATE SYNTHASE, CHLOROPLASTIC"/>
    <property type="match status" value="1"/>
</dbReference>
<keyword evidence="8 9" id="KW-0456">Lyase</keyword>
<dbReference type="HAMAP" id="MF_00107">
    <property type="entry name" value="IspF"/>
    <property type="match status" value="1"/>
</dbReference>
<dbReference type="Pfam" id="PF02542">
    <property type="entry name" value="YgbB"/>
    <property type="match status" value="1"/>
</dbReference>
<comment type="similarity">
    <text evidence="3 9 10">Belongs to the IspF family.</text>
</comment>
<sequence length="159" mass="17718">MFRIGHGYDVHKFTDQKQNIIIGGIEIPYHLGLEAHSDGDVLIHALCDAILGALGLGDIGRHFPDTDSQYKNTDSKFFLAEIKKMLDEKNYHVGNIDCTIVAQAPKMLPHIENMKSCLSNILDIEINQINIKATTTEKLGFVGRKEGIATHVVCLLHRI</sequence>
<evidence type="ECO:0000259" key="11">
    <source>
        <dbReference type="Pfam" id="PF02542"/>
    </source>
</evidence>
<feature type="binding site" evidence="9">
    <location>
        <begin position="63"/>
        <end position="67"/>
    </location>
    <ligand>
        <name>4-CDP-2-C-methyl-D-erythritol 2-phosphate</name>
        <dbReference type="ChEBI" id="CHEBI:57919"/>
    </ligand>
</feature>
<feature type="site" description="Transition state stabilizer" evidence="9">
    <location>
        <position position="36"/>
    </location>
</feature>
<dbReference type="GO" id="GO:0016114">
    <property type="term" value="P:terpenoid biosynthetic process"/>
    <property type="evidence" value="ECO:0007669"/>
    <property type="project" value="InterPro"/>
</dbReference>
<name>A0A1L4BRS9_9GAMM</name>
<comment type="catalytic activity">
    <reaction evidence="1 9 10">
        <text>4-CDP-2-C-methyl-D-erythritol 2-phosphate = 2-C-methyl-D-erythritol 2,4-cyclic diphosphate + CMP</text>
        <dbReference type="Rhea" id="RHEA:23864"/>
        <dbReference type="ChEBI" id="CHEBI:57919"/>
        <dbReference type="ChEBI" id="CHEBI:58483"/>
        <dbReference type="ChEBI" id="CHEBI:60377"/>
        <dbReference type="EC" id="4.6.1.12"/>
    </reaction>
</comment>
<dbReference type="EC" id="4.6.1.12" evidence="5 9"/>
<dbReference type="PROSITE" id="PS01350">
    <property type="entry name" value="ISPF"/>
    <property type="match status" value="1"/>
</dbReference>
<protein>
    <recommendedName>
        <fullName evidence="5 9">2-C-methyl-D-erythritol 2,4-cyclodiphosphate synthase</fullName>
        <shortName evidence="9">MECDP-synthase</shortName>
        <shortName evidence="9">MECPP-synthase</shortName>
        <shortName evidence="9">MECPS</shortName>
        <ecNumber evidence="5 9">4.6.1.12</ecNumber>
    </recommendedName>
</protein>
<feature type="binding site" evidence="9">
    <location>
        <begin position="36"/>
        <end position="37"/>
    </location>
    <ligand>
        <name>4-CDP-2-C-methyl-D-erythritol 2-phosphate</name>
        <dbReference type="ChEBI" id="CHEBI:57919"/>
    </ligand>
</feature>
<evidence type="ECO:0000256" key="9">
    <source>
        <dbReference type="HAMAP-Rule" id="MF_00107"/>
    </source>
</evidence>
<organism evidence="12 13">
    <name type="scientific">Francisella uliginis</name>
    <dbReference type="NCBI Taxonomy" id="573570"/>
    <lineage>
        <taxon>Bacteria</taxon>
        <taxon>Pseudomonadati</taxon>
        <taxon>Pseudomonadota</taxon>
        <taxon>Gammaproteobacteria</taxon>
        <taxon>Thiotrichales</taxon>
        <taxon>Francisellaceae</taxon>
        <taxon>Francisella</taxon>
    </lineage>
</organism>
<dbReference type="FunFam" id="3.30.1330.50:FF:000001">
    <property type="entry name" value="2-C-methyl-D-erythritol 2,4-cyclodiphosphate synthase"/>
    <property type="match status" value="1"/>
</dbReference>
<dbReference type="GO" id="GO:0046872">
    <property type="term" value="F:metal ion binding"/>
    <property type="evidence" value="ECO:0007669"/>
    <property type="project" value="UniProtKB-KW"/>
</dbReference>
<dbReference type="Proteomes" id="UP000184222">
    <property type="component" value="Chromosome"/>
</dbReference>
<proteinExistence type="inferred from homology"/>
<comment type="subunit">
    <text evidence="4 9">Homotrimer.</text>
</comment>
<dbReference type="InterPro" id="IPR020555">
    <property type="entry name" value="MECDP_synthase_CS"/>
</dbReference>
<dbReference type="RefSeq" id="WP_072711924.1">
    <property type="nucleotide sequence ID" value="NZ_CP016796.1"/>
</dbReference>
<dbReference type="AlphaFoldDB" id="A0A1L4BRS9"/>
<accession>A0A1L4BRS9</accession>
<dbReference type="SUPFAM" id="SSF69765">
    <property type="entry name" value="IpsF-like"/>
    <property type="match status" value="1"/>
</dbReference>
<dbReference type="STRING" id="573570.F7310_03890"/>
<dbReference type="InterPro" id="IPR036571">
    <property type="entry name" value="MECDP_synthase_sf"/>
</dbReference>
<dbReference type="EMBL" id="CP016796">
    <property type="protein sequence ID" value="API86546.1"/>
    <property type="molecule type" value="Genomic_DNA"/>
</dbReference>
<evidence type="ECO:0000256" key="4">
    <source>
        <dbReference type="ARBA" id="ARBA00011233"/>
    </source>
</evidence>
<feature type="binding site" evidence="9">
    <location>
        <position position="9"/>
    </location>
    <ligand>
        <name>a divalent metal cation</name>
        <dbReference type="ChEBI" id="CHEBI:60240"/>
    </ligand>
</feature>
<evidence type="ECO:0000256" key="10">
    <source>
        <dbReference type="RuleBase" id="RU004395"/>
    </source>
</evidence>
<dbReference type="NCBIfam" id="TIGR00151">
    <property type="entry name" value="ispF"/>
    <property type="match status" value="1"/>
</dbReference>
<evidence type="ECO:0000256" key="8">
    <source>
        <dbReference type="ARBA" id="ARBA00023239"/>
    </source>
</evidence>
<evidence type="ECO:0000313" key="12">
    <source>
        <dbReference type="EMBL" id="API86546.1"/>
    </source>
</evidence>
<feature type="binding site" evidence="9">
    <location>
        <position position="44"/>
    </location>
    <ligand>
        <name>a divalent metal cation</name>
        <dbReference type="ChEBI" id="CHEBI:60240"/>
    </ligand>
</feature>
<keyword evidence="7 9" id="KW-0414">Isoprene biosynthesis</keyword>
<evidence type="ECO:0000256" key="2">
    <source>
        <dbReference type="ARBA" id="ARBA00004709"/>
    </source>
</evidence>
<evidence type="ECO:0000256" key="1">
    <source>
        <dbReference type="ARBA" id="ARBA00000200"/>
    </source>
</evidence>
<comment type="cofactor">
    <cofactor evidence="9">
        <name>a divalent metal cation</name>
        <dbReference type="ChEBI" id="CHEBI:60240"/>
    </cofactor>
    <text evidence="9">Binds 1 divalent metal cation per subunit.</text>
</comment>
<evidence type="ECO:0000313" key="13">
    <source>
        <dbReference type="Proteomes" id="UP000184222"/>
    </source>
</evidence>
<dbReference type="KEGG" id="frx:F7310_03890"/>
<gene>
    <name evidence="9" type="primary">ispF</name>
    <name evidence="12" type="ORF">F7310_03890</name>
</gene>
<evidence type="ECO:0000256" key="5">
    <source>
        <dbReference type="ARBA" id="ARBA00012579"/>
    </source>
</evidence>
<evidence type="ECO:0000256" key="7">
    <source>
        <dbReference type="ARBA" id="ARBA00023229"/>
    </source>
</evidence>